<dbReference type="Gene3D" id="1.25.10.10">
    <property type="entry name" value="Leucine-rich Repeat Variant"/>
    <property type="match status" value="1"/>
</dbReference>
<dbReference type="OMA" id="KKRMLYA"/>
<dbReference type="Proteomes" id="UP000002872">
    <property type="component" value="Unassembled WGS sequence"/>
</dbReference>
<dbReference type="OrthoDB" id="2187620at2759"/>
<evidence type="ECO:0000313" key="2">
    <source>
        <dbReference type="Proteomes" id="UP000002872"/>
    </source>
</evidence>
<name>I3EJP8_NEMP3</name>
<dbReference type="InParanoid" id="I3EJP8"/>
<evidence type="ECO:0000313" key="1">
    <source>
        <dbReference type="EMBL" id="EIJ89445.1"/>
    </source>
</evidence>
<sequence length="572" mass="66666">MANTNKGSEDDRQREPLLQKDAAVERISPSDTLSLMHGWRFVPDEIELKKRMLYALTVGFECLSIWVYKQIVPYMDKYGGEDFETTIFPKLLKGHTQSKYTLVEIRQEIERNIVVLVNRIYGKHAGRFFGEKIDKEAMKDLCSDNSEKDTSSIRVLYCLLQLLLTEIEEIDIRTIELIVCLAQALDSRIYDYLTSYFNKEKDLLLEILLIKMNHREMGFPKKNHLTEKDIQNIFGELEKVSYTEKEEEQLTKKIILELSKETEVEACMFFMVHALVYINCCKSDEEILQKIIDKLENKNRVIRGQCVVILRSCHQHKGVIDALIKASNDPDDDIKRQIRVALSEATSDSKGKREELINHYINWLSENETDYIMHLAGVLTAAKSINHIKHTELYQKYCNGLEKLPIMIQTHFLSGIINVFSLYINPEDLIKEEIKEMAIDDKKSGIEFPSPELSQKIEIHSYTPENAVTDLERILFSLIQTEEILIPVIKILPKMTGLLRSSFLIKVLLVLYEKDPKRNWRYWTYLLSTTEEVKRVITGASKERIIKHIKRLTKHWANIIRNTAERTSKVFE</sequence>
<proteinExistence type="predicted"/>
<gene>
    <name evidence="1" type="ORF">NEQG_00215</name>
</gene>
<keyword evidence="2" id="KW-1185">Reference proteome</keyword>
<dbReference type="AlphaFoldDB" id="I3EJP8"/>
<organism evidence="1 2">
    <name type="scientific">Nematocida parisii (strain ERTm3)</name>
    <name type="common">Nematode killer fungus</name>
    <dbReference type="NCBI Taxonomy" id="935791"/>
    <lineage>
        <taxon>Eukaryota</taxon>
        <taxon>Fungi</taxon>
        <taxon>Fungi incertae sedis</taxon>
        <taxon>Microsporidia</taxon>
        <taxon>Nematocida</taxon>
    </lineage>
</organism>
<dbReference type="EMBL" id="GL870876">
    <property type="protein sequence ID" value="EIJ89445.1"/>
    <property type="molecule type" value="Genomic_DNA"/>
</dbReference>
<dbReference type="SUPFAM" id="SSF48371">
    <property type="entry name" value="ARM repeat"/>
    <property type="match status" value="1"/>
</dbReference>
<accession>I3EJP8</accession>
<dbReference type="InterPro" id="IPR011989">
    <property type="entry name" value="ARM-like"/>
</dbReference>
<protein>
    <submittedName>
        <fullName evidence="1">Uncharacterized protein</fullName>
    </submittedName>
</protein>
<dbReference type="InterPro" id="IPR016024">
    <property type="entry name" value="ARM-type_fold"/>
</dbReference>
<dbReference type="VEuPathDB" id="MicrosporidiaDB:NEQG_00215"/>
<reference evidence="1" key="1">
    <citation type="submission" date="2011-01" db="EMBL/GenBank/DDBJ databases">
        <title>The Genome Sequence of Nematocida parisii strain ERTm3.</title>
        <authorList>
            <consortium name="The Broad Institute Genome Sequencing Platform"/>
            <consortium name="The Broad Institute Genome Sequencing Center for Infectious Disease"/>
            <person name="Cuomo C."/>
            <person name="Troemel E."/>
            <person name="Young S.K."/>
            <person name="Zeng Q."/>
            <person name="Gargeya S."/>
            <person name="Fitzgerald M."/>
            <person name="Haas B."/>
            <person name="Abouelleil A."/>
            <person name="Alvarado L."/>
            <person name="Arachchi H.M."/>
            <person name="Berlin A."/>
            <person name="Chapman S.B."/>
            <person name="Gearin G."/>
            <person name="Goldberg J."/>
            <person name="Griggs A."/>
            <person name="Gujja S."/>
            <person name="Hansen M."/>
            <person name="Heiman D."/>
            <person name="Howarth C."/>
            <person name="Larimer J."/>
            <person name="Lui A."/>
            <person name="MacDonald P.J.P."/>
            <person name="McCowen C."/>
            <person name="Montmayeur A."/>
            <person name="Murphy C."/>
            <person name="Neiman D."/>
            <person name="Pearson M."/>
            <person name="Priest M."/>
            <person name="Roberts A."/>
            <person name="Saif S."/>
            <person name="Shea T."/>
            <person name="Sisk P."/>
            <person name="Stolte C."/>
            <person name="Sykes S."/>
            <person name="Wortman J."/>
            <person name="Nusbaum C."/>
            <person name="Birren B."/>
        </authorList>
    </citation>
    <scope>NUCLEOTIDE SEQUENCE</scope>
    <source>
        <strain evidence="1">ERTm3</strain>
    </source>
</reference>
<dbReference type="HOGENOM" id="CLU_476572_0_0_1"/>